<dbReference type="AlphaFoldDB" id="A0A5E6XPW1"/>
<feature type="active site" evidence="1">
    <location>
        <position position="207"/>
    </location>
</feature>
<sequence>MSLITSKSWLDPVLPESLPPSIIELADALPRKTQFLAGRLPPETAARLGRLLQITNTYYSNLIEGQYTEPADMQKAQTAPVKDRKRLKSLAVEQMAVQALFERTLRQRGPFAWGDMFAPEFVSAAHNRLFRGASDTERALSDGSIMQPGILRSVTGQNVIVGNHDAPDASAVEAMLRHLQSGFGRQTDPRRQLISSLAYHHRLAWVHPFTDGNGRVARLITHLQLVRLGLEPTLWSLSRGLARRHQDYYSALTMADRAREGDLDGRGQLSQRRYFEFIEFMLQVCHDQVDYMIAAVDPSRLRERVIRAFRYNERLLQQGIRPESAPAIIALITQGSLPRNEIKTFTGLTPRPAIDELSRLVKLGLVESRTPKSRIVTPGLPAWFAQDVFPDLHRRFQ</sequence>
<dbReference type="Gene3D" id="1.10.3290.10">
    <property type="entry name" value="Fido-like domain"/>
    <property type="match status" value="1"/>
</dbReference>
<evidence type="ECO:0000256" key="2">
    <source>
        <dbReference type="PIRSR" id="PIRSR640198-2"/>
    </source>
</evidence>
<feature type="binding site" evidence="2">
    <location>
        <begin position="248"/>
        <end position="249"/>
    </location>
    <ligand>
        <name>ATP</name>
        <dbReference type="ChEBI" id="CHEBI:30616"/>
    </ligand>
</feature>
<dbReference type="SUPFAM" id="SSF140931">
    <property type="entry name" value="Fic-like"/>
    <property type="match status" value="1"/>
</dbReference>
<evidence type="ECO:0000259" key="3">
    <source>
        <dbReference type="PROSITE" id="PS51459"/>
    </source>
</evidence>
<dbReference type="InterPro" id="IPR003812">
    <property type="entry name" value="Fido"/>
</dbReference>
<name>A0A5E6XPW1_PSEFL</name>
<feature type="binding site" evidence="2">
    <location>
        <begin position="161"/>
        <end position="164"/>
    </location>
    <ligand>
        <name>ATP</name>
        <dbReference type="ChEBI" id="CHEBI:30616"/>
    </ligand>
</feature>
<organism evidence="4 5">
    <name type="scientific">Pseudomonas fluorescens</name>
    <dbReference type="NCBI Taxonomy" id="294"/>
    <lineage>
        <taxon>Bacteria</taxon>
        <taxon>Pseudomonadati</taxon>
        <taxon>Pseudomonadota</taxon>
        <taxon>Gammaproteobacteria</taxon>
        <taxon>Pseudomonadales</taxon>
        <taxon>Pseudomonadaceae</taxon>
        <taxon>Pseudomonas</taxon>
    </lineage>
</organism>
<dbReference type="PROSITE" id="PS51459">
    <property type="entry name" value="FIDO"/>
    <property type="match status" value="1"/>
</dbReference>
<dbReference type="Pfam" id="PF02661">
    <property type="entry name" value="Fic"/>
    <property type="match status" value="1"/>
</dbReference>
<feature type="domain" description="Fido" evidence="3">
    <location>
        <begin position="117"/>
        <end position="283"/>
    </location>
</feature>
<evidence type="ECO:0000313" key="5">
    <source>
        <dbReference type="Proteomes" id="UP000326729"/>
    </source>
</evidence>
<gene>
    <name evidence="4" type="ORF">PS659_05579</name>
</gene>
<reference evidence="4 5" key="1">
    <citation type="submission" date="2019-09" db="EMBL/GenBank/DDBJ databases">
        <authorList>
            <person name="Chandra G."/>
            <person name="Truman W A."/>
        </authorList>
    </citation>
    <scope>NUCLEOTIDE SEQUENCE [LARGE SCALE GENOMIC DNA]</scope>
    <source>
        <strain evidence="4">PS659</strain>
    </source>
</reference>
<dbReference type="Proteomes" id="UP000326729">
    <property type="component" value="Unassembled WGS sequence"/>
</dbReference>
<keyword evidence="2" id="KW-0547">Nucleotide-binding</keyword>
<accession>A0A5E6XPW1</accession>
<evidence type="ECO:0000256" key="1">
    <source>
        <dbReference type="PIRSR" id="PIRSR640198-1"/>
    </source>
</evidence>
<dbReference type="InterPro" id="IPR036597">
    <property type="entry name" value="Fido-like_dom_sf"/>
</dbReference>
<dbReference type="InterPro" id="IPR040198">
    <property type="entry name" value="Fido_containing"/>
</dbReference>
<keyword evidence="2" id="KW-0067">ATP-binding</keyword>
<dbReference type="RefSeq" id="WP_150719046.1">
    <property type="nucleotide sequence ID" value="NZ_CABVGY010000048.1"/>
</dbReference>
<dbReference type="OrthoDB" id="9807853at2"/>
<evidence type="ECO:0000313" key="4">
    <source>
        <dbReference type="EMBL" id="VVN43006.1"/>
    </source>
</evidence>
<proteinExistence type="predicted"/>
<dbReference type="PANTHER" id="PTHR13504:SF38">
    <property type="entry name" value="FIDO DOMAIN-CONTAINING PROTEIN"/>
    <property type="match status" value="1"/>
</dbReference>
<dbReference type="EMBL" id="CABVGY010000048">
    <property type="protein sequence ID" value="VVN43006.1"/>
    <property type="molecule type" value="Genomic_DNA"/>
</dbReference>
<protein>
    <recommendedName>
        <fullName evidence="3">Fido domain-containing protein</fullName>
    </recommendedName>
</protein>
<dbReference type="PANTHER" id="PTHR13504">
    <property type="entry name" value="FIDO DOMAIN-CONTAINING PROTEIN DDB_G0283145"/>
    <property type="match status" value="1"/>
</dbReference>
<feature type="binding site" evidence="2">
    <location>
        <begin position="211"/>
        <end position="218"/>
    </location>
    <ligand>
        <name>ATP</name>
        <dbReference type="ChEBI" id="CHEBI:30616"/>
    </ligand>
</feature>
<dbReference type="GO" id="GO:0005524">
    <property type="term" value="F:ATP binding"/>
    <property type="evidence" value="ECO:0007669"/>
    <property type="project" value="UniProtKB-KW"/>
</dbReference>